<dbReference type="Pfam" id="PF01565">
    <property type="entry name" value="FAD_binding_4"/>
    <property type="match status" value="1"/>
</dbReference>
<dbReference type="InterPro" id="IPR036318">
    <property type="entry name" value="FAD-bd_PCMH-like_sf"/>
</dbReference>
<accession>A0A8H6J1J0</accession>
<feature type="signal peptide" evidence="6">
    <location>
        <begin position="1"/>
        <end position="17"/>
    </location>
</feature>
<keyword evidence="5" id="KW-0560">Oxidoreductase</keyword>
<dbReference type="Pfam" id="PF08031">
    <property type="entry name" value="BBE"/>
    <property type="match status" value="1"/>
</dbReference>
<evidence type="ECO:0000313" key="9">
    <source>
        <dbReference type="Proteomes" id="UP000652219"/>
    </source>
</evidence>
<dbReference type="AlphaFoldDB" id="A0A8H6J1J0"/>
<dbReference type="GO" id="GO:0071949">
    <property type="term" value="F:FAD binding"/>
    <property type="evidence" value="ECO:0007669"/>
    <property type="project" value="InterPro"/>
</dbReference>
<dbReference type="InterPro" id="IPR016169">
    <property type="entry name" value="FAD-bd_PCMH_sub2"/>
</dbReference>
<evidence type="ECO:0000256" key="3">
    <source>
        <dbReference type="ARBA" id="ARBA00022729"/>
    </source>
</evidence>
<gene>
    <name evidence="8" type="ORF">CSOJ01_09947</name>
</gene>
<evidence type="ECO:0000313" key="8">
    <source>
        <dbReference type="EMBL" id="KAF6804794.1"/>
    </source>
</evidence>
<evidence type="ECO:0000256" key="1">
    <source>
        <dbReference type="ARBA" id="ARBA00005466"/>
    </source>
</evidence>
<evidence type="ECO:0000256" key="2">
    <source>
        <dbReference type="ARBA" id="ARBA00022630"/>
    </source>
</evidence>
<dbReference type="SUPFAM" id="SSF56176">
    <property type="entry name" value="FAD-binding/transporter-associated domain-like"/>
    <property type="match status" value="1"/>
</dbReference>
<feature type="domain" description="FAD-binding PCMH-type" evidence="7">
    <location>
        <begin position="43"/>
        <end position="239"/>
    </location>
</feature>
<comment type="caution">
    <text evidence="8">The sequence shown here is derived from an EMBL/GenBank/DDBJ whole genome shotgun (WGS) entry which is preliminary data.</text>
</comment>
<evidence type="ECO:0000256" key="6">
    <source>
        <dbReference type="SAM" id="SignalP"/>
    </source>
</evidence>
<keyword evidence="3 6" id="KW-0732">Signal</keyword>
<keyword evidence="2" id="KW-0285">Flavoprotein</keyword>
<comment type="similarity">
    <text evidence="1">Belongs to the oxygen-dependent FAD-linked oxidoreductase family.</text>
</comment>
<protein>
    <submittedName>
        <fullName evidence="8">FAD binding domain-containing protein</fullName>
    </submittedName>
</protein>
<evidence type="ECO:0000259" key="7">
    <source>
        <dbReference type="PROSITE" id="PS51387"/>
    </source>
</evidence>
<keyword evidence="9" id="KW-1185">Reference proteome</keyword>
<dbReference type="Gene3D" id="3.40.462.20">
    <property type="match status" value="1"/>
</dbReference>
<evidence type="ECO:0000256" key="5">
    <source>
        <dbReference type="ARBA" id="ARBA00023002"/>
    </source>
</evidence>
<feature type="chain" id="PRO_5034287239" evidence="6">
    <location>
        <begin position="18"/>
        <end position="496"/>
    </location>
</feature>
<dbReference type="InterPro" id="IPR016166">
    <property type="entry name" value="FAD-bd_PCMH"/>
</dbReference>
<keyword evidence="4" id="KW-0274">FAD</keyword>
<dbReference type="Gene3D" id="3.30.465.10">
    <property type="match status" value="2"/>
</dbReference>
<dbReference type="PANTHER" id="PTHR42973">
    <property type="entry name" value="BINDING OXIDOREDUCTASE, PUTATIVE (AFU_ORTHOLOGUE AFUA_1G17690)-RELATED"/>
    <property type="match status" value="1"/>
</dbReference>
<dbReference type="InterPro" id="IPR012951">
    <property type="entry name" value="BBE"/>
</dbReference>
<reference evidence="8 9" key="1">
    <citation type="journal article" date="2020" name="Phytopathology">
        <title>Genome Sequence Resources of Colletotrichum truncatum, C. plurivorum, C. musicola, and C. sojae: Four Species Pathogenic to Soybean (Glycine max).</title>
        <authorList>
            <person name="Rogerio F."/>
            <person name="Boufleur T.R."/>
            <person name="Ciampi-Guillardi M."/>
            <person name="Sukno S.A."/>
            <person name="Thon M.R."/>
            <person name="Massola Junior N.S."/>
            <person name="Baroncelli R."/>
        </authorList>
    </citation>
    <scope>NUCLEOTIDE SEQUENCE [LARGE SCALE GENOMIC DNA]</scope>
    <source>
        <strain evidence="8 9">LFN0009</strain>
    </source>
</reference>
<evidence type="ECO:0000256" key="4">
    <source>
        <dbReference type="ARBA" id="ARBA00022827"/>
    </source>
</evidence>
<dbReference type="EMBL" id="WIGN01000199">
    <property type="protein sequence ID" value="KAF6804794.1"/>
    <property type="molecule type" value="Genomic_DNA"/>
</dbReference>
<proteinExistence type="inferred from homology"/>
<dbReference type="PROSITE" id="PS51387">
    <property type="entry name" value="FAD_PCMH"/>
    <property type="match status" value="1"/>
</dbReference>
<dbReference type="InterPro" id="IPR050416">
    <property type="entry name" value="FAD-linked_Oxidoreductase"/>
</dbReference>
<dbReference type="InterPro" id="IPR006094">
    <property type="entry name" value="Oxid_FAD_bind_N"/>
</dbReference>
<dbReference type="PANTHER" id="PTHR42973:SF32">
    <property type="entry name" value="FAD-LINKED OXIDOREDUCTASE AFOF"/>
    <property type="match status" value="1"/>
</dbReference>
<dbReference type="GO" id="GO:0016491">
    <property type="term" value="F:oxidoreductase activity"/>
    <property type="evidence" value="ECO:0007669"/>
    <property type="project" value="UniProtKB-KW"/>
</dbReference>
<name>A0A8H6J1J0_9PEZI</name>
<dbReference type="Proteomes" id="UP000652219">
    <property type="component" value="Unassembled WGS sequence"/>
</dbReference>
<sequence>MVALAAVNLTLLFSSHLSPNARIILRDDQQWNTAVQQRWSVFFPPTHVGAIKPATEQDVATIVKIASANDIPSLATGAGHGASLTTGNLHDGIDIDLGNFNGVQVDVANSQVTVGGRPPLSSSMSLSTPPARRSVSLLLPRAEKLSSSVVTGPVLNGRPATASGPCVGVVGATLGGGVTRMQGIHGMLVDSLLSVRVVTASGGLVTASETENPDLFWGLRGAGSNFGIVTSATYKVYDLTNDGQVFNADFVFAAGQNESVFEAVASYNHVMPPNLAIVQGVAFNPTLGVPTISINAVFYGPEDQARAAIPPFLAIPNIRSNVSIVPWNVLPSVSSFGTEHNTCTKDNRLDFYGLGLRAVDVSTFGTVFDQLSVLYAKQLGVNPVWSVQRFFNAGSLLTADDKTAYPHRDLQAHMFIISVIPDAALDSTIASFVENARDELDATSGNKKLSVYVNYAHGDEGAAAWYSRRKLPQLKNLKKKWDAKGLFSFTNPVPAN</sequence>
<organism evidence="8 9">
    <name type="scientific">Colletotrichum sojae</name>
    <dbReference type="NCBI Taxonomy" id="2175907"/>
    <lineage>
        <taxon>Eukaryota</taxon>
        <taxon>Fungi</taxon>
        <taxon>Dikarya</taxon>
        <taxon>Ascomycota</taxon>
        <taxon>Pezizomycotina</taxon>
        <taxon>Sordariomycetes</taxon>
        <taxon>Hypocreomycetidae</taxon>
        <taxon>Glomerellales</taxon>
        <taxon>Glomerellaceae</taxon>
        <taxon>Colletotrichum</taxon>
        <taxon>Colletotrichum orchidearum species complex</taxon>
    </lineage>
</organism>